<evidence type="ECO:0000259" key="8">
    <source>
        <dbReference type="Pfam" id="PF00557"/>
    </source>
</evidence>
<evidence type="ECO:0000256" key="5">
    <source>
        <dbReference type="ARBA" id="ARBA00022801"/>
    </source>
</evidence>
<feature type="binding site" evidence="6">
    <location>
        <position position="174"/>
    </location>
    <ligand>
        <name>a divalent metal cation</name>
        <dbReference type="ChEBI" id="CHEBI:60240"/>
        <label>2</label>
        <note>catalytic</note>
    </ligand>
</feature>
<dbReference type="eggNOG" id="COG0024">
    <property type="taxonomic scope" value="Bacteria"/>
</dbReference>
<evidence type="ECO:0000256" key="4">
    <source>
        <dbReference type="ARBA" id="ARBA00022723"/>
    </source>
</evidence>
<reference evidence="9 10" key="1">
    <citation type="submission" date="2014-05" db="EMBL/GenBank/DDBJ databases">
        <title>Draft genome sequence of Amycolatopsis rifamycinica DSM 46095.</title>
        <authorList>
            <person name="Lal R."/>
            <person name="Saxena A."/>
            <person name="Kumari R."/>
            <person name="Mukherjee U."/>
            <person name="Singh P."/>
            <person name="Sangwan N."/>
            <person name="Mahato N.K."/>
        </authorList>
    </citation>
    <scope>NUCLEOTIDE SEQUENCE [LARGE SCALE GENOMIC DNA]</scope>
    <source>
        <strain evidence="9 10">DSM 46095</strain>
    </source>
</reference>
<dbReference type="OrthoDB" id="9802055at2"/>
<name>A0A066UGH6_9PSEU</name>
<protein>
    <recommendedName>
        <fullName evidence="6 7">Methionine aminopeptidase</fullName>
        <shortName evidence="6">MAP</shortName>
        <shortName evidence="6">MetAP</shortName>
        <ecNumber evidence="6 7">3.4.11.18</ecNumber>
    </recommendedName>
    <alternativeName>
        <fullName evidence="6">Peptidase M</fullName>
    </alternativeName>
</protein>
<keyword evidence="5 6" id="KW-0378">Hydrolase</keyword>
<keyword evidence="10" id="KW-1185">Reference proteome</keyword>
<feature type="binding site" evidence="6">
    <location>
        <position position="100"/>
    </location>
    <ligand>
        <name>a divalent metal cation</name>
        <dbReference type="ChEBI" id="CHEBI:60240"/>
        <label>1</label>
    </ligand>
</feature>
<dbReference type="CDD" id="cd01086">
    <property type="entry name" value="MetAP1"/>
    <property type="match status" value="1"/>
</dbReference>
<evidence type="ECO:0000313" key="9">
    <source>
        <dbReference type="EMBL" id="KDN23318.1"/>
    </source>
</evidence>
<feature type="binding site" evidence="6">
    <location>
        <position position="207"/>
    </location>
    <ligand>
        <name>a divalent metal cation</name>
        <dbReference type="ChEBI" id="CHEBI:60240"/>
        <label>2</label>
        <note>catalytic</note>
    </ligand>
</feature>
<comment type="caution">
    <text evidence="9">The sequence shown here is derived from an EMBL/GenBank/DDBJ whole genome shotgun (WGS) entry which is preliminary data.</text>
</comment>
<keyword evidence="2 6" id="KW-0031">Aminopeptidase</keyword>
<evidence type="ECO:0000256" key="1">
    <source>
        <dbReference type="ARBA" id="ARBA00002521"/>
    </source>
</evidence>
<dbReference type="STRING" id="287986.DV20_06260"/>
<dbReference type="PRINTS" id="PR00599">
    <property type="entry name" value="MAPEPTIDASE"/>
</dbReference>
<organism evidence="9 10">
    <name type="scientific">Amycolatopsis rifamycinica</name>
    <dbReference type="NCBI Taxonomy" id="287986"/>
    <lineage>
        <taxon>Bacteria</taxon>
        <taxon>Bacillati</taxon>
        <taxon>Actinomycetota</taxon>
        <taxon>Actinomycetes</taxon>
        <taxon>Pseudonocardiales</taxon>
        <taxon>Pseudonocardiaceae</taxon>
        <taxon>Amycolatopsis</taxon>
    </lineage>
</organism>
<proteinExistence type="inferred from homology"/>
<dbReference type="InterPro" id="IPR002467">
    <property type="entry name" value="Pept_M24A_MAP1"/>
</dbReference>
<dbReference type="EC" id="3.4.11.18" evidence="6 7"/>
<feature type="binding site" evidence="6">
    <location>
        <position position="238"/>
    </location>
    <ligand>
        <name>a divalent metal cation</name>
        <dbReference type="ChEBI" id="CHEBI:60240"/>
        <label>1</label>
    </ligand>
</feature>
<dbReference type="EMBL" id="JMQI01000011">
    <property type="protein sequence ID" value="KDN23318.1"/>
    <property type="molecule type" value="Genomic_DNA"/>
</dbReference>
<dbReference type="GO" id="GO:0070006">
    <property type="term" value="F:metalloaminopeptidase activity"/>
    <property type="evidence" value="ECO:0007669"/>
    <property type="project" value="UniProtKB-UniRule"/>
</dbReference>
<dbReference type="GO" id="GO:0006508">
    <property type="term" value="P:proteolysis"/>
    <property type="evidence" value="ECO:0007669"/>
    <property type="project" value="UniProtKB-KW"/>
</dbReference>
<dbReference type="InterPro" id="IPR036005">
    <property type="entry name" value="Creatinase/aminopeptidase-like"/>
</dbReference>
<comment type="cofactor">
    <cofactor evidence="6">
        <name>Co(2+)</name>
        <dbReference type="ChEBI" id="CHEBI:48828"/>
    </cofactor>
    <cofactor evidence="6">
        <name>Zn(2+)</name>
        <dbReference type="ChEBI" id="CHEBI:29105"/>
    </cofactor>
    <cofactor evidence="6">
        <name>Mn(2+)</name>
        <dbReference type="ChEBI" id="CHEBI:29035"/>
    </cofactor>
    <cofactor evidence="6">
        <name>Fe(2+)</name>
        <dbReference type="ChEBI" id="CHEBI:29033"/>
    </cofactor>
    <text evidence="6">Binds 2 divalent metal cations per subunit. Has a high-affinity and a low affinity metal-binding site. The true nature of the physiological cofactor is under debate. The enzyme is active with cobalt, zinc, manganese or divalent iron ions. Most likely, methionine aminopeptidases function as mononuclear Fe(2+)-metalloproteases under physiological conditions, and the catalytically relevant metal-binding site has been assigned to the histidine-containing high-affinity site.</text>
</comment>
<dbReference type="Proteomes" id="UP000027345">
    <property type="component" value="Unassembled WGS sequence"/>
</dbReference>
<evidence type="ECO:0000313" key="10">
    <source>
        <dbReference type="Proteomes" id="UP000027345"/>
    </source>
</evidence>
<comment type="subunit">
    <text evidence="6">Monomer.</text>
</comment>
<dbReference type="InterPro" id="IPR000994">
    <property type="entry name" value="Pept_M24"/>
</dbReference>
<dbReference type="PANTHER" id="PTHR43330:SF27">
    <property type="entry name" value="METHIONINE AMINOPEPTIDASE"/>
    <property type="match status" value="1"/>
</dbReference>
<dbReference type="AlphaFoldDB" id="A0A066UGH6"/>
<dbReference type="PANTHER" id="PTHR43330">
    <property type="entry name" value="METHIONINE AMINOPEPTIDASE"/>
    <property type="match status" value="1"/>
</dbReference>
<dbReference type="NCBIfam" id="TIGR00500">
    <property type="entry name" value="met_pdase_I"/>
    <property type="match status" value="1"/>
</dbReference>
<feature type="domain" description="Peptidase M24" evidence="8">
    <location>
        <begin position="12"/>
        <end position="245"/>
    </location>
</feature>
<dbReference type="RefSeq" id="WP_043777082.1">
    <property type="nucleotide sequence ID" value="NZ_JMQI01000011.1"/>
</dbReference>
<evidence type="ECO:0000256" key="6">
    <source>
        <dbReference type="HAMAP-Rule" id="MF_01974"/>
    </source>
</evidence>
<feature type="binding site" evidence="6">
    <location>
        <position position="181"/>
    </location>
    <ligand>
        <name>substrate</name>
    </ligand>
</feature>
<feature type="binding site" evidence="6">
    <location>
        <position position="111"/>
    </location>
    <ligand>
        <name>a divalent metal cation</name>
        <dbReference type="ChEBI" id="CHEBI:60240"/>
        <label>1</label>
    </ligand>
</feature>
<dbReference type="GO" id="GO:0005829">
    <property type="term" value="C:cytosol"/>
    <property type="evidence" value="ECO:0007669"/>
    <property type="project" value="TreeGrafter"/>
</dbReference>
<evidence type="ECO:0000256" key="2">
    <source>
        <dbReference type="ARBA" id="ARBA00022438"/>
    </source>
</evidence>
<feature type="binding site" evidence="6">
    <location>
        <position position="238"/>
    </location>
    <ligand>
        <name>a divalent metal cation</name>
        <dbReference type="ChEBI" id="CHEBI:60240"/>
        <label>2</label>
        <note>catalytic</note>
    </ligand>
</feature>
<gene>
    <name evidence="6" type="primary">map</name>
    <name evidence="9" type="ORF">DV20_06260</name>
</gene>
<dbReference type="HAMAP" id="MF_01974">
    <property type="entry name" value="MetAP_1"/>
    <property type="match status" value="1"/>
</dbReference>
<keyword evidence="3 6" id="KW-0645">Protease</keyword>
<dbReference type="Pfam" id="PF00557">
    <property type="entry name" value="Peptidase_M24"/>
    <property type="match status" value="1"/>
</dbReference>
<dbReference type="GO" id="GO:0046872">
    <property type="term" value="F:metal ion binding"/>
    <property type="evidence" value="ECO:0007669"/>
    <property type="project" value="UniProtKB-UniRule"/>
</dbReference>
<feature type="binding site" evidence="6">
    <location>
        <position position="83"/>
    </location>
    <ligand>
        <name>substrate</name>
    </ligand>
</feature>
<accession>A0A066UGH6</accession>
<evidence type="ECO:0000256" key="3">
    <source>
        <dbReference type="ARBA" id="ARBA00022670"/>
    </source>
</evidence>
<comment type="catalytic activity">
    <reaction evidence="6 7">
        <text>Release of N-terminal amino acids, preferentially methionine, from peptides and arylamides.</text>
        <dbReference type="EC" id="3.4.11.18"/>
    </reaction>
</comment>
<dbReference type="SUPFAM" id="SSF55920">
    <property type="entry name" value="Creatinase/aminopeptidase"/>
    <property type="match status" value="1"/>
</dbReference>
<sequence>MVEIKTESELAMMREAGRVVANTLHAVKEAAAIGVSLWELDEVAAHVISDAGAKPSFLHYQPRSAPTPYPNVLCASVNDVVVHGIPTAYRIQDGDLVSIDCGAILDGWNGDAAISFVVGDADPADLALIEATERALAAGIAAAQPGAKLGDISCAIGTAGRAHGHGMLDDHGGHGIGRAMHEDPHLPNEGRAGRGMRLKPGLALAIEPMLTRGGDAYRYAPDGWSIRTADGSRAAHVEHTIAITEDGPRVLTVR</sequence>
<comment type="similarity">
    <text evidence="6">Belongs to the peptidase M24A family. Methionine aminopeptidase type 1 subfamily.</text>
</comment>
<evidence type="ECO:0000256" key="7">
    <source>
        <dbReference type="RuleBase" id="RU003653"/>
    </source>
</evidence>
<keyword evidence="4 6" id="KW-0479">Metal-binding</keyword>
<dbReference type="Gene3D" id="3.90.230.10">
    <property type="entry name" value="Creatinase/methionine aminopeptidase superfamily"/>
    <property type="match status" value="1"/>
</dbReference>
<dbReference type="GO" id="GO:0004239">
    <property type="term" value="F:initiator methionyl aminopeptidase activity"/>
    <property type="evidence" value="ECO:0007669"/>
    <property type="project" value="UniProtKB-UniRule"/>
</dbReference>
<dbReference type="InterPro" id="IPR001714">
    <property type="entry name" value="Pept_M24_MAP"/>
</dbReference>
<feature type="binding site" evidence="6">
    <location>
        <position position="111"/>
    </location>
    <ligand>
        <name>a divalent metal cation</name>
        <dbReference type="ChEBI" id="CHEBI:60240"/>
        <label>2</label>
        <note>catalytic</note>
    </ligand>
</feature>
<comment type="function">
    <text evidence="1 6">Removes the N-terminal methionine from nascent proteins. The N-terminal methionine is often cleaved when the second residue in the primary sequence is small and uncharged (Met-Ala-, Cys, Gly, Pro, Ser, Thr, or Val). Requires deformylation of the N(alpha)-formylated initiator methionine before it can be hydrolyzed.</text>
</comment>